<evidence type="ECO:0000313" key="3">
    <source>
        <dbReference type="Proteomes" id="UP000605099"/>
    </source>
</evidence>
<evidence type="ECO:0000313" key="2">
    <source>
        <dbReference type="EMBL" id="GGN56110.1"/>
    </source>
</evidence>
<gene>
    <name evidence="2" type="ORF">GCM10011349_33490</name>
</gene>
<reference evidence="3" key="1">
    <citation type="journal article" date="2019" name="Int. J. Syst. Evol. Microbiol.">
        <title>The Global Catalogue of Microorganisms (GCM) 10K type strain sequencing project: providing services to taxonomists for standard genome sequencing and annotation.</title>
        <authorList>
            <consortium name="The Broad Institute Genomics Platform"/>
            <consortium name="The Broad Institute Genome Sequencing Center for Infectious Disease"/>
            <person name="Wu L."/>
            <person name="Ma J."/>
        </authorList>
    </citation>
    <scope>NUCLEOTIDE SEQUENCE [LARGE SCALE GENOMIC DNA]</scope>
    <source>
        <strain evidence="3">CGMCC 1.6784</strain>
    </source>
</reference>
<keyword evidence="1" id="KW-0812">Transmembrane</keyword>
<dbReference type="Proteomes" id="UP000605099">
    <property type="component" value="Unassembled WGS sequence"/>
</dbReference>
<feature type="transmembrane region" description="Helical" evidence="1">
    <location>
        <begin position="55"/>
        <end position="76"/>
    </location>
</feature>
<keyword evidence="3" id="KW-1185">Reference proteome</keyword>
<dbReference type="RefSeq" id="WP_188821371.1">
    <property type="nucleotide sequence ID" value="NZ_BMLK01000017.1"/>
</dbReference>
<accession>A0ABQ2JW94</accession>
<feature type="transmembrane region" description="Helical" evidence="1">
    <location>
        <begin position="6"/>
        <end position="35"/>
    </location>
</feature>
<sequence>MDITLAASLLALLAVASMGAGIWLLLHLTALTAAFRGHADLVASPRQPRASRTQVLAALAIFNIGWIGSLVIWSIAIGA</sequence>
<protein>
    <submittedName>
        <fullName evidence="2">Uncharacterized protein</fullName>
    </submittedName>
</protein>
<evidence type="ECO:0000256" key="1">
    <source>
        <dbReference type="SAM" id="Phobius"/>
    </source>
</evidence>
<name>A0ABQ2JW94_9SPHN</name>
<proteinExistence type="predicted"/>
<dbReference type="EMBL" id="BMLK01000017">
    <property type="protein sequence ID" value="GGN56110.1"/>
    <property type="molecule type" value="Genomic_DNA"/>
</dbReference>
<keyword evidence="1" id="KW-0472">Membrane</keyword>
<comment type="caution">
    <text evidence="2">The sequence shown here is derived from an EMBL/GenBank/DDBJ whole genome shotgun (WGS) entry which is preliminary data.</text>
</comment>
<organism evidence="2 3">
    <name type="scientific">Novosphingobium indicum</name>
    <dbReference type="NCBI Taxonomy" id="462949"/>
    <lineage>
        <taxon>Bacteria</taxon>
        <taxon>Pseudomonadati</taxon>
        <taxon>Pseudomonadota</taxon>
        <taxon>Alphaproteobacteria</taxon>
        <taxon>Sphingomonadales</taxon>
        <taxon>Sphingomonadaceae</taxon>
        <taxon>Novosphingobium</taxon>
    </lineage>
</organism>
<keyword evidence="1" id="KW-1133">Transmembrane helix</keyword>